<gene>
    <name evidence="1" type="ORF">FGO68_gene8347</name>
</gene>
<comment type="caution">
    <text evidence="1">The sequence shown here is derived from an EMBL/GenBank/DDBJ whole genome shotgun (WGS) entry which is preliminary data.</text>
</comment>
<sequence length="88" mass="10066">MGFLILWLGVVEPPCFHFPWGVWGLDQYGGLIAPIDLFSSLLWCPLFAPLVQLSFPTDVWRLRVPLLLFPKPLQLLSCVFPLLMKDEP</sequence>
<keyword evidence="2" id="KW-1185">Reference proteome</keyword>
<dbReference type="Proteomes" id="UP000785679">
    <property type="component" value="Unassembled WGS sequence"/>
</dbReference>
<organism evidence="1 2">
    <name type="scientific">Halteria grandinella</name>
    <dbReference type="NCBI Taxonomy" id="5974"/>
    <lineage>
        <taxon>Eukaryota</taxon>
        <taxon>Sar</taxon>
        <taxon>Alveolata</taxon>
        <taxon>Ciliophora</taxon>
        <taxon>Intramacronucleata</taxon>
        <taxon>Spirotrichea</taxon>
        <taxon>Stichotrichia</taxon>
        <taxon>Sporadotrichida</taxon>
        <taxon>Halteriidae</taxon>
        <taxon>Halteria</taxon>
    </lineage>
</organism>
<dbReference type="EMBL" id="RRYP01001056">
    <property type="protein sequence ID" value="TNV86469.1"/>
    <property type="molecule type" value="Genomic_DNA"/>
</dbReference>
<dbReference type="AlphaFoldDB" id="A0A8J8P5V1"/>
<reference evidence="1" key="1">
    <citation type="submission" date="2019-06" db="EMBL/GenBank/DDBJ databases">
        <authorList>
            <person name="Zheng W."/>
        </authorList>
    </citation>
    <scope>NUCLEOTIDE SEQUENCE</scope>
    <source>
        <strain evidence="1">QDHG01</strain>
    </source>
</reference>
<protein>
    <submittedName>
        <fullName evidence="1">Uncharacterized protein</fullName>
    </submittedName>
</protein>
<evidence type="ECO:0000313" key="2">
    <source>
        <dbReference type="Proteomes" id="UP000785679"/>
    </source>
</evidence>
<accession>A0A8J8P5V1</accession>
<proteinExistence type="predicted"/>
<name>A0A8J8P5V1_HALGN</name>
<evidence type="ECO:0000313" key="1">
    <source>
        <dbReference type="EMBL" id="TNV86469.1"/>
    </source>
</evidence>